<sequence length="397" mass="45916">MKISNKRSLIIELFRQGKCQREIVRLLKVPQQTVSKVIHRYNDLGHEGDRSRRGRKFTSKTSANLMVIKKRLKRNSRVSMRIFARETGIRKSSVHRIAKKELNLKAYKLQNIQLLTKENKSVRLKRCRQLKHRATCMPREHILFMDEKLFTLEQAHNHQNDRSWSTEVPDTSPIVEHRAKARSRTSGTQRSISDALTETVTRIDNRADMLDKKIAKLDTDLVKCKDQIQKMRPGAARDAVRKKALRILRQRKTYEGQRDQLAQQSINIEQTAWAAQTIKDTQLTVSTLKLSAREMKREYRNLNIDEIENLQENLEELLEQSAEVQEVLGRNYGMPDIDEDELDAELDALGDELDSIPDTSYLDAANAPNIPNVTPEINPETTEDDRFDEFGLPKLPA</sequence>
<feature type="coiled-coil region" evidence="3">
    <location>
        <begin position="285"/>
        <end position="327"/>
    </location>
</feature>
<dbReference type="InterPro" id="IPR009057">
    <property type="entry name" value="Homeodomain-like_sf"/>
</dbReference>
<protein>
    <submittedName>
        <fullName evidence="5">Chmp5</fullName>
    </submittedName>
</protein>
<gene>
    <name evidence="5" type="ORF">LAZ67_12000997</name>
</gene>
<accession>A0ABY6L5U1</accession>
<comment type="similarity">
    <text evidence="2">Belongs to the SNF7 family.</text>
</comment>
<dbReference type="PANTHER" id="PTHR46068:SF1">
    <property type="entry name" value="TRANSPOSASE IS30-LIKE HTH DOMAIN-CONTAINING PROTEIN"/>
    <property type="match status" value="1"/>
</dbReference>
<proteinExistence type="inferred from homology"/>
<dbReference type="PANTHER" id="PTHR46068">
    <property type="entry name" value="PROTEIN CBG27172"/>
    <property type="match status" value="1"/>
</dbReference>
<name>A0ABY6L5U1_9ARAC</name>
<dbReference type="Gene3D" id="1.10.287.1060">
    <property type="entry name" value="ESAT-6-like"/>
    <property type="match status" value="1"/>
</dbReference>
<dbReference type="InterPro" id="IPR036388">
    <property type="entry name" value="WH-like_DNA-bd_sf"/>
</dbReference>
<keyword evidence="3" id="KW-0175">Coiled coil</keyword>
<dbReference type="Proteomes" id="UP001235939">
    <property type="component" value="Chromosome 12"/>
</dbReference>
<dbReference type="EMBL" id="CP092874">
    <property type="protein sequence ID" value="UYV74790.1"/>
    <property type="molecule type" value="Genomic_DNA"/>
</dbReference>
<evidence type="ECO:0000256" key="1">
    <source>
        <dbReference type="ARBA" id="ARBA00004123"/>
    </source>
</evidence>
<feature type="region of interest" description="Disordered" evidence="4">
    <location>
        <begin position="359"/>
        <end position="397"/>
    </location>
</feature>
<comment type="subcellular location">
    <subcellularLocation>
        <location evidence="1">Nucleus</location>
    </subcellularLocation>
</comment>
<dbReference type="Gene3D" id="6.10.250.1710">
    <property type="match status" value="1"/>
</dbReference>
<feature type="non-terminal residue" evidence="5">
    <location>
        <position position="1"/>
    </location>
</feature>
<evidence type="ECO:0000256" key="4">
    <source>
        <dbReference type="SAM" id="MobiDB-lite"/>
    </source>
</evidence>
<dbReference type="Pfam" id="PF03357">
    <property type="entry name" value="Snf7"/>
    <property type="match status" value="1"/>
</dbReference>
<dbReference type="Gene3D" id="1.10.10.10">
    <property type="entry name" value="Winged helix-like DNA-binding domain superfamily/Winged helix DNA-binding domain"/>
    <property type="match status" value="1"/>
</dbReference>
<evidence type="ECO:0000313" key="6">
    <source>
        <dbReference type="Proteomes" id="UP001235939"/>
    </source>
</evidence>
<dbReference type="SUPFAM" id="SSF46689">
    <property type="entry name" value="Homeodomain-like"/>
    <property type="match status" value="1"/>
</dbReference>
<evidence type="ECO:0000256" key="3">
    <source>
        <dbReference type="SAM" id="Coils"/>
    </source>
</evidence>
<evidence type="ECO:0000313" key="5">
    <source>
        <dbReference type="EMBL" id="UYV74790.1"/>
    </source>
</evidence>
<keyword evidence="6" id="KW-1185">Reference proteome</keyword>
<organism evidence="5 6">
    <name type="scientific">Cordylochernes scorpioides</name>
    <dbReference type="NCBI Taxonomy" id="51811"/>
    <lineage>
        <taxon>Eukaryota</taxon>
        <taxon>Metazoa</taxon>
        <taxon>Ecdysozoa</taxon>
        <taxon>Arthropoda</taxon>
        <taxon>Chelicerata</taxon>
        <taxon>Arachnida</taxon>
        <taxon>Pseudoscorpiones</taxon>
        <taxon>Cheliferoidea</taxon>
        <taxon>Chernetidae</taxon>
        <taxon>Cordylochernes</taxon>
    </lineage>
</organism>
<dbReference type="Pfam" id="PF13384">
    <property type="entry name" value="HTH_23"/>
    <property type="match status" value="1"/>
</dbReference>
<reference evidence="5 6" key="1">
    <citation type="submission" date="2022-01" db="EMBL/GenBank/DDBJ databases">
        <title>A chromosomal length assembly of Cordylochernes scorpioides.</title>
        <authorList>
            <person name="Zeh D."/>
            <person name="Zeh J."/>
        </authorList>
    </citation>
    <scope>NUCLEOTIDE SEQUENCE [LARGE SCALE GENOMIC DNA]</scope>
    <source>
        <strain evidence="5">IN4F17</strain>
        <tissue evidence="5">Whole Body</tissue>
    </source>
</reference>
<evidence type="ECO:0000256" key="2">
    <source>
        <dbReference type="ARBA" id="ARBA00006190"/>
    </source>
</evidence>
<dbReference type="InterPro" id="IPR005024">
    <property type="entry name" value="Snf7_fam"/>
</dbReference>